<gene>
    <name evidence="3" type="primary">cpaB</name>
    <name evidence="3" type="ORF">P3G67_23260</name>
</gene>
<proteinExistence type="predicted"/>
<name>A0ABT5ZQJ5_9ACTN</name>
<reference evidence="3 4" key="1">
    <citation type="submission" date="2023-03" db="EMBL/GenBank/DDBJ databases">
        <title>Draft genome sequence of Streptomyces sp. RB6PN23 isolated from peat swamp forest in Thailand.</title>
        <authorList>
            <person name="Klaysubun C."/>
            <person name="Duangmal K."/>
        </authorList>
    </citation>
    <scope>NUCLEOTIDE SEQUENCE [LARGE SCALE GENOMIC DNA]</scope>
    <source>
        <strain evidence="3 4">RB6PN23</strain>
    </source>
</reference>
<dbReference type="Proteomes" id="UP001216579">
    <property type="component" value="Unassembled WGS sequence"/>
</dbReference>
<dbReference type="InterPro" id="IPR017592">
    <property type="entry name" value="Pilus_assmbl_Flp-typ_CpaB"/>
</dbReference>
<evidence type="ECO:0000259" key="1">
    <source>
        <dbReference type="Pfam" id="PF08666"/>
    </source>
</evidence>
<evidence type="ECO:0000313" key="3">
    <source>
        <dbReference type="EMBL" id="MDF3292095.1"/>
    </source>
</evidence>
<dbReference type="InterPro" id="IPR013974">
    <property type="entry name" value="SAF"/>
</dbReference>
<dbReference type="NCBIfam" id="TIGR03177">
    <property type="entry name" value="pilus_cpaB"/>
    <property type="match status" value="1"/>
</dbReference>
<dbReference type="EMBL" id="JARJBC010000015">
    <property type="protein sequence ID" value="MDF3292095.1"/>
    <property type="molecule type" value="Genomic_DNA"/>
</dbReference>
<dbReference type="InterPro" id="IPR031571">
    <property type="entry name" value="RcpC_dom"/>
</dbReference>
<sequence>MNSRQRRGVILLVLSGLCALTAFFGVLALVNDVDSKVGPEVFAYELRQDVAAYSTLTADQFDRVSMPQRWLPPTAVTDLNAINGKIAATGLAKGSLLQRDMLSDQPQLKSGEQEIAIMVDAETGVAGEIHAGNTVNIFATFPANGQNQHNESRIIVAGARVLKIGSQTPINKTSDQPDARRSTQAVPITFALDTEDAQRVAYAEAFATHVRLALVAPGSDSSIPSADRTYTLEGDK</sequence>
<evidence type="ECO:0000259" key="2">
    <source>
        <dbReference type="Pfam" id="PF16976"/>
    </source>
</evidence>
<dbReference type="CDD" id="cd11614">
    <property type="entry name" value="SAF_CpaB_FlgA_like"/>
    <property type="match status" value="1"/>
</dbReference>
<feature type="domain" description="Flp pilus assembly protein RcpC/CpaB" evidence="2">
    <location>
        <begin position="107"/>
        <end position="214"/>
    </location>
</feature>
<feature type="domain" description="SAF" evidence="1">
    <location>
        <begin position="47"/>
        <end position="102"/>
    </location>
</feature>
<comment type="caution">
    <text evidence="3">The sequence shown here is derived from an EMBL/GenBank/DDBJ whole genome shotgun (WGS) entry which is preliminary data.</text>
</comment>
<dbReference type="Pfam" id="PF16976">
    <property type="entry name" value="RcpC"/>
    <property type="match status" value="1"/>
</dbReference>
<dbReference type="Pfam" id="PF08666">
    <property type="entry name" value="SAF"/>
    <property type="match status" value="1"/>
</dbReference>
<accession>A0ABT5ZQJ5</accession>
<keyword evidence="4" id="KW-1185">Reference proteome</keyword>
<evidence type="ECO:0000313" key="4">
    <source>
        <dbReference type="Proteomes" id="UP001216579"/>
    </source>
</evidence>
<dbReference type="RefSeq" id="WP_276095195.1">
    <property type="nucleotide sequence ID" value="NZ_JARJBC010000015.1"/>
</dbReference>
<organism evidence="3 4">
    <name type="scientific">Streptomyces silvisoli</name>
    <dbReference type="NCBI Taxonomy" id="3034235"/>
    <lineage>
        <taxon>Bacteria</taxon>
        <taxon>Bacillati</taxon>
        <taxon>Actinomycetota</taxon>
        <taxon>Actinomycetes</taxon>
        <taxon>Kitasatosporales</taxon>
        <taxon>Streptomycetaceae</taxon>
        <taxon>Streptomyces</taxon>
    </lineage>
</organism>
<protein>
    <submittedName>
        <fullName evidence="3">Flp pilus assembly protein CpaB</fullName>
    </submittedName>
</protein>